<dbReference type="Proteomes" id="UP000006546">
    <property type="component" value="Chromosome"/>
</dbReference>
<dbReference type="EMBL" id="CP002696">
    <property type="protein sequence ID" value="AEE15544.1"/>
    <property type="molecule type" value="Genomic_DNA"/>
</dbReference>
<feature type="domain" description="DUF4340" evidence="2">
    <location>
        <begin position="90"/>
        <end position="264"/>
    </location>
</feature>
<feature type="region of interest" description="Disordered" evidence="1">
    <location>
        <begin position="68"/>
        <end position="88"/>
    </location>
</feature>
<dbReference type="KEGG" id="tbe:Trebr_0090"/>
<dbReference type="InterPro" id="IPR025641">
    <property type="entry name" value="DUF4340"/>
</dbReference>
<feature type="compositionally biased region" description="Low complexity" evidence="1">
    <location>
        <begin position="68"/>
        <end position="84"/>
    </location>
</feature>
<gene>
    <name evidence="3" type="ordered locus">Trebr_0090</name>
</gene>
<dbReference type="Pfam" id="PF14238">
    <property type="entry name" value="DUF4340"/>
    <property type="match status" value="1"/>
</dbReference>
<evidence type="ECO:0000256" key="1">
    <source>
        <dbReference type="SAM" id="MobiDB-lite"/>
    </source>
</evidence>
<evidence type="ECO:0000259" key="2">
    <source>
        <dbReference type="Pfam" id="PF14238"/>
    </source>
</evidence>
<protein>
    <recommendedName>
        <fullName evidence="2">DUF4340 domain-containing protein</fullName>
    </recommendedName>
</protein>
<dbReference type="RefSeq" id="WP_013757264.1">
    <property type="nucleotide sequence ID" value="NC_015500.1"/>
</dbReference>
<accession>F4LKT3</accession>
<organism evidence="3 4">
    <name type="scientific">Treponema brennaborense (strain DSM 12168 / CIP 105900 / DD5/3)</name>
    <dbReference type="NCBI Taxonomy" id="906968"/>
    <lineage>
        <taxon>Bacteria</taxon>
        <taxon>Pseudomonadati</taxon>
        <taxon>Spirochaetota</taxon>
        <taxon>Spirochaetia</taxon>
        <taxon>Spirochaetales</taxon>
        <taxon>Treponemataceae</taxon>
        <taxon>Treponema</taxon>
    </lineage>
</organism>
<name>F4LKT3_TREBD</name>
<dbReference type="HOGENOM" id="CLU_831381_0_0_12"/>
<dbReference type="STRING" id="906968.Trebr_0090"/>
<keyword evidence="4" id="KW-1185">Reference proteome</keyword>
<proteinExistence type="predicted"/>
<reference evidence="4" key="1">
    <citation type="submission" date="2011-04" db="EMBL/GenBank/DDBJ databases">
        <title>The complete genome of Treponema brennaborense DSM 12168.</title>
        <authorList>
            <person name="Lucas S."/>
            <person name="Han J."/>
            <person name="Lapidus A."/>
            <person name="Bruce D."/>
            <person name="Goodwin L."/>
            <person name="Pitluck S."/>
            <person name="Peters L."/>
            <person name="Kyrpides N."/>
            <person name="Mavromatis K."/>
            <person name="Ivanova N."/>
            <person name="Mikhailova N."/>
            <person name="Pagani I."/>
            <person name="Teshima H."/>
            <person name="Detter J.C."/>
            <person name="Tapia R."/>
            <person name="Han C."/>
            <person name="Land M."/>
            <person name="Hauser L."/>
            <person name="Markowitz V."/>
            <person name="Cheng J.-F."/>
            <person name="Hugenholtz P."/>
            <person name="Woyke T."/>
            <person name="Wu D."/>
            <person name="Gronow S."/>
            <person name="Wellnitz S."/>
            <person name="Brambilla E."/>
            <person name="Klenk H.-P."/>
            <person name="Eisen J.A."/>
        </authorList>
    </citation>
    <scope>NUCLEOTIDE SEQUENCE [LARGE SCALE GENOMIC DNA]</scope>
    <source>
        <strain evidence="4">DSM 12168 / CIP 105900 / DD5/3</strain>
    </source>
</reference>
<dbReference type="OrthoDB" id="357547at2"/>
<sequence length="334" mass="34417">MSTRKTVLVTLIGILAAIYAGQLVLSGRNQVRELTLGVEPDTVVIENVHGTVTLALKDGTWAVSGASAKGSEAAGSETSGSETSPDSFRAADSAAVDTVLRTAGMLKVLGTVSPDGDGSRYGFSDGKGIKVTLLTNGQAVRTLTVGKTSVTTQQTYVQLDGKKDVLLVSGNVPALLNKSADDFRSRKVYTLSAADIGGVTVTLGAASGAGAQSYALEKSGEPPRWQLVPDSDGSDLQSAVDAEKAASWIDSLAALNVVSWAPDNVVLPDSEEAAGTVTLAAASSGEVRTVRVTVFGKDNDGNYLCTSDAVPYAFYLSSYAAEKYLKPLSALAAD</sequence>
<dbReference type="AlphaFoldDB" id="F4LKT3"/>
<evidence type="ECO:0000313" key="4">
    <source>
        <dbReference type="Proteomes" id="UP000006546"/>
    </source>
</evidence>
<dbReference type="eggNOG" id="ENOG502ZHAI">
    <property type="taxonomic scope" value="Bacteria"/>
</dbReference>
<evidence type="ECO:0000313" key="3">
    <source>
        <dbReference type="EMBL" id="AEE15544.1"/>
    </source>
</evidence>